<gene>
    <name evidence="5" type="primary">LOC111099221</name>
</gene>
<evidence type="ECO:0000256" key="3">
    <source>
        <dbReference type="ARBA" id="ARBA00038859"/>
    </source>
</evidence>
<evidence type="ECO:0000313" key="4">
    <source>
        <dbReference type="Proteomes" id="UP000694844"/>
    </source>
</evidence>
<name>A0A8B8A6S7_CRAVI</name>
<dbReference type="RefSeq" id="XP_022286363.1">
    <property type="nucleotide sequence ID" value="XM_022430655.1"/>
</dbReference>
<dbReference type="GO" id="GO:0036373">
    <property type="term" value="F:L-fucose mutarotase activity"/>
    <property type="evidence" value="ECO:0007669"/>
    <property type="project" value="UniProtKB-EC"/>
</dbReference>
<dbReference type="GeneID" id="111099221"/>
<sequence length="149" mass="16451">MPLKNVPKCLSPNLLHALASMGHGDEIVLADAHFPTSSICKSGPLEIRADGVDIPTLLDGILHLLPLDAYVKCPVALMDPVQSDKDNNIQIPVWDKYKEILKSREGPKVEIEFVERFAFYDRAKTAYAIVHTGEMAKYGNIILKKGLAL</sequence>
<dbReference type="PANTHER" id="PTHR31690:SF4">
    <property type="entry name" value="FUCOSE MUTAROTASE"/>
    <property type="match status" value="1"/>
</dbReference>
<evidence type="ECO:0000256" key="2">
    <source>
        <dbReference type="ARBA" id="ARBA00036324"/>
    </source>
</evidence>
<evidence type="ECO:0000256" key="1">
    <source>
        <dbReference type="ARBA" id="ARBA00023235"/>
    </source>
</evidence>
<dbReference type="InterPro" id="IPR007721">
    <property type="entry name" value="RbsD_FucU"/>
</dbReference>
<dbReference type="InterPro" id="IPR023750">
    <property type="entry name" value="RbsD-like_sf"/>
</dbReference>
<dbReference type="SUPFAM" id="SSF102546">
    <property type="entry name" value="RbsD-like"/>
    <property type="match status" value="1"/>
</dbReference>
<dbReference type="PANTHER" id="PTHR31690">
    <property type="entry name" value="FUCOSE MUTAROTASE"/>
    <property type="match status" value="1"/>
</dbReference>
<keyword evidence="1" id="KW-0413">Isomerase</keyword>
<comment type="catalytic activity">
    <reaction evidence="2">
        <text>alpha-L-fucose = beta-L-fucose</text>
        <dbReference type="Rhea" id="RHEA:25580"/>
        <dbReference type="ChEBI" id="CHEBI:42548"/>
        <dbReference type="ChEBI" id="CHEBI:42589"/>
        <dbReference type="EC" id="5.1.3.29"/>
    </reaction>
</comment>
<organism evidence="4 5">
    <name type="scientific">Crassostrea virginica</name>
    <name type="common">Eastern oyster</name>
    <dbReference type="NCBI Taxonomy" id="6565"/>
    <lineage>
        <taxon>Eukaryota</taxon>
        <taxon>Metazoa</taxon>
        <taxon>Spiralia</taxon>
        <taxon>Lophotrochozoa</taxon>
        <taxon>Mollusca</taxon>
        <taxon>Bivalvia</taxon>
        <taxon>Autobranchia</taxon>
        <taxon>Pteriomorphia</taxon>
        <taxon>Ostreida</taxon>
        <taxon>Ostreoidea</taxon>
        <taxon>Ostreidae</taxon>
        <taxon>Crassostrea</taxon>
    </lineage>
</organism>
<dbReference type="EC" id="5.1.3.29" evidence="3"/>
<dbReference type="GO" id="GO:0042806">
    <property type="term" value="F:fucose binding"/>
    <property type="evidence" value="ECO:0007669"/>
    <property type="project" value="TreeGrafter"/>
</dbReference>
<dbReference type="GO" id="GO:0006004">
    <property type="term" value="P:fucose metabolic process"/>
    <property type="evidence" value="ECO:0007669"/>
    <property type="project" value="TreeGrafter"/>
</dbReference>
<dbReference type="AlphaFoldDB" id="A0A8B8A6S7"/>
<proteinExistence type="predicted"/>
<dbReference type="Pfam" id="PF05025">
    <property type="entry name" value="RbsD_FucU"/>
    <property type="match status" value="1"/>
</dbReference>
<dbReference type="Gene3D" id="3.40.1650.10">
    <property type="entry name" value="RbsD-like domain"/>
    <property type="match status" value="1"/>
</dbReference>
<evidence type="ECO:0000313" key="5">
    <source>
        <dbReference type="RefSeq" id="XP_022286363.1"/>
    </source>
</evidence>
<accession>A0A8B8A6S7</accession>
<dbReference type="OrthoDB" id="10011710at2759"/>
<protein>
    <recommendedName>
        <fullName evidence="3">L-fucose mutarotase</fullName>
        <ecNumber evidence="3">5.1.3.29</ecNumber>
    </recommendedName>
</protein>
<dbReference type="InterPro" id="IPR050443">
    <property type="entry name" value="RbsD/FucU_mutarotase"/>
</dbReference>
<reference evidence="5" key="1">
    <citation type="submission" date="2025-08" db="UniProtKB">
        <authorList>
            <consortium name="RefSeq"/>
        </authorList>
    </citation>
    <scope>IDENTIFICATION</scope>
    <source>
        <tissue evidence="5">Whole sample</tissue>
    </source>
</reference>
<dbReference type="Proteomes" id="UP000694844">
    <property type="component" value="Chromosome 5"/>
</dbReference>
<keyword evidence="4" id="KW-1185">Reference proteome</keyword>
<dbReference type="KEGG" id="cvn:111099221"/>